<organism evidence="1 2">
    <name type="scientific">Haloferula chungangensis</name>
    <dbReference type="NCBI Taxonomy" id="1048331"/>
    <lineage>
        <taxon>Bacteria</taxon>
        <taxon>Pseudomonadati</taxon>
        <taxon>Verrucomicrobiota</taxon>
        <taxon>Verrucomicrobiia</taxon>
        <taxon>Verrucomicrobiales</taxon>
        <taxon>Verrucomicrobiaceae</taxon>
        <taxon>Haloferula</taxon>
    </lineage>
</organism>
<proteinExistence type="predicted"/>
<accession>A0ABW2LC75</accession>
<comment type="caution">
    <text evidence="1">The sequence shown here is derived from an EMBL/GenBank/DDBJ whole genome shotgun (WGS) entry which is preliminary data.</text>
</comment>
<dbReference type="Proteomes" id="UP001596472">
    <property type="component" value="Unassembled WGS sequence"/>
</dbReference>
<dbReference type="EMBL" id="JBHTBS010000014">
    <property type="protein sequence ID" value="MFC7339278.1"/>
    <property type="molecule type" value="Genomic_DNA"/>
</dbReference>
<protein>
    <submittedName>
        <fullName evidence="1">Uncharacterized protein</fullName>
    </submittedName>
</protein>
<sequence>MKARNGMAVALLVIGLSQMMGYLSGIRAMRGIGLASGVAPFPKVFCAADGYEAFAAKFFVEGTFPNGEVWSREVDPQWYASMHGPYNRRNVYGAALAFAPRLPVELRDAVLEEALKPGSALRRELQVPGDLKEVRVRIVPREGEVDGPWIFPPS</sequence>
<name>A0ABW2LC75_9BACT</name>
<dbReference type="RefSeq" id="WP_379715791.1">
    <property type="nucleotide sequence ID" value="NZ_JBHTBS010000014.1"/>
</dbReference>
<evidence type="ECO:0000313" key="2">
    <source>
        <dbReference type="Proteomes" id="UP001596472"/>
    </source>
</evidence>
<reference evidence="2" key="1">
    <citation type="journal article" date="2019" name="Int. J. Syst. Evol. Microbiol.">
        <title>The Global Catalogue of Microorganisms (GCM) 10K type strain sequencing project: providing services to taxonomists for standard genome sequencing and annotation.</title>
        <authorList>
            <consortium name="The Broad Institute Genomics Platform"/>
            <consortium name="The Broad Institute Genome Sequencing Center for Infectious Disease"/>
            <person name="Wu L."/>
            <person name="Ma J."/>
        </authorList>
    </citation>
    <scope>NUCLEOTIDE SEQUENCE [LARGE SCALE GENOMIC DNA]</scope>
    <source>
        <strain evidence="2">CGMCC 4.1467</strain>
    </source>
</reference>
<gene>
    <name evidence="1" type="ORF">ACFQY0_18945</name>
</gene>
<keyword evidence="2" id="KW-1185">Reference proteome</keyword>
<evidence type="ECO:0000313" key="1">
    <source>
        <dbReference type="EMBL" id="MFC7339278.1"/>
    </source>
</evidence>